<name>Q46RZ5_CUPPJ</name>
<dbReference type="HOGENOM" id="CLU_096024_0_0_4"/>
<dbReference type="AlphaFoldDB" id="Q46RZ5"/>
<evidence type="ECO:0000313" key="1">
    <source>
        <dbReference type="EMBL" id="AAZ64089.1"/>
    </source>
</evidence>
<reference evidence="1" key="1">
    <citation type="submission" date="2005-08" db="EMBL/GenBank/DDBJ databases">
        <title>Complete sequence of chromosome 2 of Ralstonia eutropha JMP134.</title>
        <authorList>
            <person name="Copeland A."/>
            <person name="Lucas S."/>
            <person name="Lapidus A."/>
            <person name="Barry K."/>
            <person name="Detter J.C."/>
            <person name="Glavina T."/>
            <person name="Hammon N."/>
            <person name="Israni S."/>
            <person name="Pitluck S."/>
            <person name="Goltsman E."/>
            <person name="Martinez M."/>
            <person name="Schmutz J."/>
            <person name="Larimer F."/>
            <person name="Land M."/>
            <person name="Lykidis A."/>
            <person name="Richardson P."/>
        </authorList>
    </citation>
    <scope>NUCLEOTIDE SEQUENCE [LARGE SCALE GENOMIC DNA]</scope>
    <source>
        <strain evidence="1">JMP134</strain>
    </source>
</reference>
<proteinExistence type="predicted"/>
<dbReference type="EMBL" id="CP000091">
    <property type="protein sequence ID" value="AAZ64089.1"/>
    <property type="molecule type" value="Genomic_DNA"/>
</dbReference>
<dbReference type="STRING" id="264198.Reut_B4741"/>
<sequence length="253" mass="28433">MASLWRSMARRPCCGPACGAGKRCVRKLQMVRGPVSGDDRCRYPATGCFPSLPSTMRVHLQSYSHVSLHRLFLAFPLTIVATHGRSVVRRRGHERLLVPGHDVTIEPFETIDMHLDGSSGQPSSCTFEIRRGMPGTPQDALHQRISRRVFLQPQYAWSAGFIAERIDMPATQLRRLLFSQGTALTDLCRTQRLMRLLFEAMAGDVAMADLKRFVGWPPNGDVESAFYDRFGVSVQTARRLASHRVPELRRSIA</sequence>
<gene>
    <name evidence="1" type="ordered locus">Reut_B4741</name>
</gene>
<dbReference type="KEGG" id="reu:Reut_B4741"/>
<protein>
    <recommendedName>
        <fullName evidence="2">HTH araC/xylS-type domain-containing protein</fullName>
    </recommendedName>
</protein>
<organism evidence="1">
    <name type="scientific">Cupriavidus pinatubonensis (strain JMP 134 / LMG 1197)</name>
    <name type="common">Cupriavidus necator (strain JMP 134)</name>
    <dbReference type="NCBI Taxonomy" id="264198"/>
    <lineage>
        <taxon>Bacteria</taxon>
        <taxon>Pseudomonadati</taxon>
        <taxon>Pseudomonadota</taxon>
        <taxon>Betaproteobacteria</taxon>
        <taxon>Burkholderiales</taxon>
        <taxon>Burkholderiaceae</taxon>
        <taxon>Cupriavidus</taxon>
    </lineage>
</organism>
<evidence type="ECO:0008006" key="2">
    <source>
        <dbReference type="Google" id="ProtNLM"/>
    </source>
</evidence>
<dbReference type="OrthoDB" id="8929657at2"/>
<dbReference type="eggNOG" id="COG2169">
    <property type="taxonomic scope" value="Bacteria"/>
</dbReference>
<accession>Q46RZ5</accession>